<dbReference type="InterPro" id="IPR036908">
    <property type="entry name" value="RlpA-like_sf"/>
</dbReference>
<feature type="domain" description="RlpA-like protein double-psi beta-barrel" evidence="2">
    <location>
        <begin position="30"/>
        <end position="79"/>
    </location>
</feature>
<proteinExistence type="predicted"/>
<dbReference type="InterPro" id="IPR051477">
    <property type="entry name" value="Expansin_CellWall"/>
</dbReference>
<dbReference type="InterPro" id="IPR009009">
    <property type="entry name" value="RlpA-like_DPBB"/>
</dbReference>
<reference evidence="3" key="2">
    <citation type="journal article" date="2022" name="Microb. Genom.">
        <title>A chromosome-scale genome assembly of the tomato pathogen Cladosporium fulvum reveals a compartmentalized genome architecture and the presence of a dispensable chromosome.</title>
        <authorList>
            <person name="Zaccaron A.Z."/>
            <person name="Chen L.H."/>
            <person name="Samaras A."/>
            <person name="Stergiopoulos I."/>
        </authorList>
    </citation>
    <scope>NUCLEOTIDE SEQUENCE</scope>
    <source>
        <strain evidence="3">Race5_Kim</strain>
    </source>
</reference>
<dbReference type="GeneID" id="71983583"/>
<dbReference type="Pfam" id="PF03330">
    <property type="entry name" value="DPBB_1"/>
    <property type="match status" value="1"/>
</dbReference>
<dbReference type="InterPro" id="IPR036749">
    <property type="entry name" value="Expansin_CBD_sf"/>
</dbReference>
<evidence type="ECO:0000256" key="1">
    <source>
        <dbReference type="ARBA" id="ARBA00022729"/>
    </source>
</evidence>
<dbReference type="CDD" id="cd22271">
    <property type="entry name" value="DPBB_EXP_N-like"/>
    <property type="match status" value="1"/>
</dbReference>
<dbReference type="Proteomes" id="UP000756132">
    <property type="component" value="Chromosome 2"/>
</dbReference>
<dbReference type="PANTHER" id="PTHR31836:SF21">
    <property type="entry name" value="EXPANSIN-LIKE PROTEIN 7"/>
    <property type="match status" value="1"/>
</dbReference>
<dbReference type="KEGG" id="ffu:CLAFUR5_03705"/>
<sequence>MCSFSTYTLPSGVYGTALSDSNWDGSEACGRCVKVNYGGKSLTAMVTDQCPGCGTNHLDLYQDAFVKLADASKGIIDVEWDYVDCPITSPLEIKMKEGVSAYWFSAQVVNANKAVADLQYSTDGGSTWKSGLSRQPYNYFELSSGTGSDTVAVRAESIDGDRVVVKGCKATGGKSYKAAGNF</sequence>
<dbReference type="InterPro" id="IPR049818">
    <property type="entry name" value="Expansin_EXLX1-like"/>
</dbReference>
<organism evidence="3 4">
    <name type="scientific">Passalora fulva</name>
    <name type="common">Tomato leaf mold</name>
    <name type="synonym">Cladosporium fulvum</name>
    <dbReference type="NCBI Taxonomy" id="5499"/>
    <lineage>
        <taxon>Eukaryota</taxon>
        <taxon>Fungi</taxon>
        <taxon>Dikarya</taxon>
        <taxon>Ascomycota</taxon>
        <taxon>Pezizomycotina</taxon>
        <taxon>Dothideomycetes</taxon>
        <taxon>Dothideomycetidae</taxon>
        <taxon>Mycosphaerellales</taxon>
        <taxon>Mycosphaerellaceae</taxon>
        <taxon>Fulvia</taxon>
    </lineage>
</organism>
<dbReference type="OrthoDB" id="406505at2759"/>
<protein>
    <submittedName>
        <fullName evidence="3">Expansin-like protein 1</fullName>
    </submittedName>
</protein>
<dbReference type="Gene3D" id="2.60.40.760">
    <property type="entry name" value="Expansin, cellulose-binding-like domain"/>
    <property type="match status" value="1"/>
</dbReference>
<gene>
    <name evidence="3" type="ORF">CLAFUR5_03705</name>
</gene>
<dbReference type="PANTHER" id="PTHR31836">
    <property type="match status" value="1"/>
</dbReference>
<dbReference type="NCBIfam" id="NF041144">
    <property type="entry name" value="expansin_EXLX1"/>
    <property type="match status" value="1"/>
</dbReference>
<keyword evidence="1" id="KW-0732">Signal</keyword>
<name>A0A9Q8L9S4_PASFU</name>
<dbReference type="AlphaFoldDB" id="A0A9Q8L9S4"/>
<dbReference type="EMBL" id="CP090164">
    <property type="protein sequence ID" value="UJO13329.1"/>
    <property type="molecule type" value="Genomic_DNA"/>
</dbReference>
<accession>A0A9Q8L9S4</accession>
<evidence type="ECO:0000313" key="3">
    <source>
        <dbReference type="EMBL" id="UJO13329.1"/>
    </source>
</evidence>
<dbReference type="SUPFAM" id="SSF50685">
    <property type="entry name" value="Barwin-like endoglucanases"/>
    <property type="match status" value="1"/>
</dbReference>
<evidence type="ECO:0000259" key="2">
    <source>
        <dbReference type="Pfam" id="PF03330"/>
    </source>
</evidence>
<evidence type="ECO:0000313" key="4">
    <source>
        <dbReference type="Proteomes" id="UP000756132"/>
    </source>
</evidence>
<dbReference type="Gene3D" id="2.40.40.10">
    <property type="entry name" value="RlpA-like domain"/>
    <property type="match status" value="1"/>
</dbReference>
<dbReference type="RefSeq" id="XP_047757695.1">
    <property type="nucleotide sequence ID" value="XM_047902853.1"/>
</dbReference>
<reference evidence="3" key="1">
    <citation type="submission" date="2021-12" db="EMBL/GenBank/DDBJ databases">
        <authorList>
            <person name="Zaccaron A."/>
            <person name="Stergiopoulos I."/>
        </authorList>
    </citation>
    <scope>NUCLEOTIDE SEQUENCE</scope>
    <source>
        <strain evidence="3">Race5_Kim</strain>
    </source>
</reference>
<keyword evidence="4" id="KW-1185">Reference proteome</keyword>